<keyword evidence="2" id="KW-1133">Transmembrane helix</keyword>
<dbReference type="AlphaFoldDB" id="A0A5B8Z655"/>
<evidence type="ECO:0000313" key="3">
    <source>
        <dbReference type="EMBL" id="QED47099.1"/>
    </source>
</evidence>
<organism evidence="3 4">
    <name type="scientific">Cytobacillus dafuensis</name>
    <name type="common">Bacillus dafuensis</name>
    <dbReference type="NCBI Taxonomy" id="1742359"/>
    <lineage>
        <taxon>Bacteria</taxon>
        <taxon>Bacillati</taxon>
        <taxon>Bacillota</taxon>
        <taxon>Bacilli</taxon>
        <taxon>Bacillales</taxon>
        <taxon>Bacillaceae</taxon>
        <taxon>Cytobacillus</taxon>
    </lineage>
</organism>
<gene>
    <name evidence="3" type="ORF">FSZ17_07475</name>
</gene>
<dbReference type="RefSeq" id="WP_057774598.1">
    <property type="nucleotide sequence ID" value="NZ_CP042593.1"/>
</dbReference>
<evidence type="ECO:0000313" key="4">
    <source>
        <dbReference type="Proteomes" id="UP000321555"/>
    </source>
</evidence>
<dbReference type="EMBL" id="CP042593">
    <property type="protein sequence ID" value="QED47099.1"/>
    <property type="molecule type" value="Genomic_DNA"/>
</dbReference>
<dbReference type="Proteomes" id="UP000321555">
    <property type="component" value="Chromosome"/>
</dbReference>
<keyword evidence="2" id="KW-0812">Transmembrane</keyword>
<sequence>MAANILIGVLIFGYASWALFNFIKKSKNGKCTSCSLKKSCSSSCSSISDIQK</sequence>
<dbReference type="KEGG" id="bda:FSZ17_07475"/>
<reference evidence="4" key="1">
    <citation type="submission" date="2019-08" db="EMBL/GenBank/DDBJ databases">
        <authorList>
            <person name="Zheng X."/>
        </authorList>
    </citation>
    <scope>NUCLEOTIDE SEQUENCE [LARGE SCALE GENOMIC DNA]</scope>
    <source>
        <strain evidence="4">FJAT-25496</strain>
    </source>
</reference>
<proteinExistence type="predicted"/>
<evidence type="ECO:0000256" key="1">
    <source>
        <dbReference type="SAM" id="MobiDB-lite"/>
    </source>
</evidence>
<feature type="transmembrane region" description="Helical" evidence="2">
    <location>
        <begin position="6"/>
        <end position="23"/>
    </location>
</feature>
<protein>
    <submittedName>
        <fullName evidence="3">FeoB-associated Cys-rich membrane protein</fullName>
    </submittedName>
</protein>
<name>A0A5B8Z655_CYTDA</name>
<feature type="region of interest" description="Disordered" evidence="1">
    <location>
        <begin position="30"/>
        <end position="52"/>
    </location>
</feature>
<keyword evidence="4" id="KW-1185">Reference proteome</keyword>
<evidence type="ECO:0000256" key="2">
    <source>
        <dbReference type="SAM" id="Phobius"/>
    </source>
</evidence>
<keyword evidence="2" id="KW-0472">Membrane</keyword>
<dbReference type="Pfam" id="PF12669">
    <property type="entry name" value="FeoB_associated"/>
    <property type="match status" value="1"/>
</dbReference>
<accession>A0A5B8Z655</accession>